<evidence type="ECO:0000313" key="6">
    <source>
        <dbReference type="Proteomes" id="UP000032336"/>
    </source>
</evidence>
<dbReference type="Proteomes" id="UP000032336">
    <property type="component" value="Unassembled WGS sequence"/>
</dbReference>
<evidence type="ECO:0000259" key="4">
    <source>
        <dbReference type="PROSITE" id="PS51078"/>
    </source>
</evidence>
<sequence length="265" mass="28448">MTRRSETPDFIEALARGLDVIVAFKAGEVELSLPVLASRTGLARPTARRIALTLEELGYMRATNVGYALTAKVLDLGLAYTASQGLWQLVRPHLTDLVQLTNESCSIAQLDGSDIIYVARVAVPKIVGISVHIGTRFPAYATSLGKAILAFLTPEELSEALHSPSRAGVSASWQPSEEEILADLSQVRERGWALTDQQLALGIRSVAVPLRDTAGRVIASMNVNASAAETSVNDLVQRHLPALLEKQGAIQADIARFMSIPSQIA</sequence>
<evidence type="ECO:0000313" key="5">
    <source>
        <dbReference type="EMBL" id="KJE75597.1"/>
    </source>
</evidence>
<dbReference type="PANTHER" id="PTHR30136">
    <property type="entry name" value="HELIX-TURN-HELIX TRANSCRIPTIONAL REGULATOR, ICLR FAMILY"/>
    <property type="match status" value="1"/>
</dbReference>
<dbReference type="Pfam" id="PF09339">
    <property type="entry name" value="HTH_IclR"/>
    <property type="match status" value="1"/>
</dbReference>
<dbReference type="GO" id="GO:0003700">
    <property type="term" value="F:DNA-binding transcription factor activity"/>
    <property type="evidence" value="ECO:0007669"/>
    <property type="project" value="TreeGrafter"/>
</dbReference>
<dbReference type="InterPro" id="IPR029016">
    <property type="entry name" value="GAF-like_dom_sf"/>
</dbReference>
<protein>
    <submittedName>
        <fullName evidence="5">Pca regulon regulatory protein</fullName>
    </submittedName>
</protein>
<dbReference type="Gene3D" id="1.10.10.10">
    <property type="entry name" value="Winged helix-like DNA-binding domain superfamily/Winged helix DNA-binding domain"/>
    <property type="match status" value="1"/>
</dbReference>
<dbReference type="EMBL" id="JXUW01000035">
    <property type="protein sequence ID" value="KJE75597.1"/>
    <property type="molecule type" value="Genomic_DNA"/>
</dbReference>
<dbReference type="Pfam" id="PF01614">
    <property type="entry name" value="IclR_C"/>
    <property type="match status" value="1"/>
</dbReference>
<dbReference type="AlphaFoldDB" id="A0A0D8FTL4"/>
<name>A0A0D8FTL4_9ACTN</name>
<accession>A0A0D8FTL4</accession>
<keyword evidence="1" id="KW-0805">Transcription regulation</keyword>
<reference evidence="5 6" key="1">
    <citation type="submission" date="2015-01" db="EMBL/GenBank/DDBJ databases">
        <title>Draft genome of the acidophilic iron oxidizer Ferrimicrobium acidiphilum strain T23.</title>
        <authorList>
            <person name="Poehlein A."/>
            <person name="Eisen S."/>
            <person name="Schloemann M."/>
            <person name="Johnson B.D."/>
            <person name="Daniel R."/>
            <person name="Muehling M."/>
        </authorList>
    </citation>
    <scope>NUCLEOTIDE SEQUENCE [LARGE SCALE GENOMIC DNA]</scope>
    <source>
        <strain evidence="5 6">T23</strain>
    </source>
</reference>
<dbReference type="GO" id="GO:0045892">
    <property type="term" value="P:negative regulation of DNA-templated transcription"/>
    <property type="evidence" value="ECO:0007669"/>
    <property type="project" value="TreeGrafter"/>
</dbReference>
<keyword evidence="3" id="KW-0804">Transcription</keyword>
<dbReference type="InterPro" id="IPR014757">
    <property type="entry name" value="Tscrpt_reg_IclR_C"/>
</dbReference>
<keyword evidence="6" id="KW-1185">Reference proteome</keyword>
<dbReference type="SUPFAM" id="SSF46785">
    <property type="entry name" value="Winged helix' DNA-binding domain"/>
    <property type="match status" value="1"/>
</dbReference>
<dbReference type="InterPro" id="IPR036388">
    <property type="entry name" value="WH-like_DNA-bd_sf"/>
</dbReference>
<evidence type="ECO:0000256" key="2">
    <source>
        <dbReference type="ARBA" id="ARBA00023125"/>
    </source>
</evidence>
<dbReference type="Gene3D" id="3.30.450.40">
    <property type="match status" value="1"/>
</dbReference>
<dbReference type="PANTHER" id="PTHR30136:SF34">
    <property type="entry name" value="TRANSCRIPTIONAL REGULATOR"/>
    <property type="match status" value="1"/>
</dbReference>
<dbReference type="GO" id="GO:0003677">
    <property type="term" value="F:DNA binding"/>
    <property type="evidence" value="ECO:0007669"/>
    <property type="project" value="UniProtKB-KW"/>
</dbReference>
<feature type="domain" description="IclR-ED" evidence="4">
    <location>
        <begin position="72"/>
        <end position="256"/>
    </location>
</feature>
<evidence type="ECO:0000256" key="1">
    <source>
        <dbReference type="ARBA" id="ARBA00023015"/>
    </source>
</evidence>
<dbReference type="PROSITE" id="PS51078">
    <property type="entry name" value="ICLR_ED"/>
    <property type="match status" value="1"/>
</dbReference>
<dbReference type="eggNOG" id="COG1414">
    <property type="taxonomic scope" value="Bacteria"/>
</dbReference>
<dbReference type="InterPro" id="IPR036390">
    <property type="entry name" value="WH_DNA-bd_sf"/>
</dbReference>
<dbReference type="InterPro" id="IPR050707">
    <property type="entry name" value="HTH_MetabolicPath_Reg"/>
</dbReference>
<proteinExistence type="predicted"/>
<evidence type="ECO:0000256" key="3">
    <source>
        <dbReference type="ARBA" id="ARBA00023163"/>
    </source>
</evidence>
<organism evidence="5 6">
    <name type="scientific">Ferrimicrobium acidiphilum DSM 19497</name>
    <dbReference type="NCBI Taxonomy" id="1121877"/>
    <lineage>
        <taxon>Bacteria</taxon>
        <taxon>Bacillati</taxon>
        <taxon>Actinomycetota</taxon>
        <taxon>Acidimicrobiia</taxon>
        <taxon>Acidimicrobiales</taxon>
        <taxon>Acidimicrobiaceae</taxon>
        <taxon>Ferrimicrobium</taxon>
    </lineage>
</organism>
<dbReference type="STRING" id="1121877.FEAC_26790"/>
<gene>
    <name evidence="5" type="primary">pcaR</name>
    <name evidence="5" type="ORF">FEAC_26790</name>
</gene>
<dbReference type="OrthoDB" id="9807558at2"/>
<dbReference type="SUPFAM" id="SSF55781">
    <property type="entry name" value="GAF domain-like"/>
    <property type="match status" value="1"/>
</dbReference>
<keyword evidence="2" id="KW-0238">DNA-binding</keyword>
<dbReference type="InterPro" id="IPR005471">
    <property type="entry name" value="Tscrpt_reg_IclR_N"/>
</dbReference>
<dbReference type="GeneID" id="78373682"/>
<dbReference type="PATRIC" id="fig|1121877.4.peg.3003"/>
<dbReference type="SMART" id="SM00346">
    <property type="entry name" value="HTH_ICLR"/>
    <property type="match status" value="1"/>
</dbReference>
<dbReference type="RefSeq" id="WP_035391208.1">
    <property type="nucleotide sequence ID" value="NZ_JQKF01000040.1"/>
</dbReference>
<comment type="caution">
    <text evidence="5">The sequence shown here is derived from an EMBL/GenBank/DDBJ whole genome shotgun (WGS) entry which is preliminary data.</text>
</comment>